<dbReference type="InterPro" id="IPR036396">
    <property type="entry name" value="Cyt_P450_sf"/>
</dbReference>
<keyword evidence="10" id="KW-1185">Reference proteome</keyword>
<evidence type="ECO:0008006" key="11">
    <source>
        <dbReference type="Google" id="ProtNLM"/>
    </source>
</evidence>
<dbReference type="InterPro" id="IPR017972">
    <property type="entry name" value="Cyt_P450_CS"/>
</dbReference>
<comment type="caution">
    <text evidence="9">The sequence shown here is derived from an EMBL/GenBank/DDBJ whole genome shotgun (WGS) entry which is preliminary data.</text>
</comment>
<dbReference type="GO" id="GO:0004497">
    <property type="term" value="F:monooxygenase activity"/>
    <property type="evidence" value="ECO:0007669"/>
    <property type="project" value="UniProtKB-KW"/>
</dbReference>
<dbReference type="GO" id="GO:0005506">
    <property type="term" value="F:iron ion binding"/>
    <property type="evidence" value="ECO:0007669"/>
    <property type="project" value="InterPro"/>
</dbReference>
<keyword evidence="4 7" id="KW-0479">Metal-binding</keyword>
<evidence type="ECO:0000256" key="1">
    <source>
        <dbReference type="ARBA" id="ARBA00001971"/>
    </source>
</evidence>
<keyword evidence="5 8" id="KW-0560">Oxidoreductase</keyword>
<evidence type="ECO:0000256" key="2">
    <source>
        <dbReference type="ARBA" id="ARBA00010617"/>
    </source>
</evidence>
<dbReference type="PANTHER" id="PTHR47950:SF49">
    <property type="entry name" value="CYTOCHROME P450"/>
    <property type="match status" value="1"/>
</dbReference>
<dbReference type="PANTHER" id="PTHR47950">
    <property type="entry name" value="CYTOCHROME P450, FAMILY 76, SUBFAMILY C, POLYPEPTIDE 5-RELATED"/>
    <property type="match status" value="1"/>
</dbReference>
<evidence type="ECO:0000313" key="10">
    <source>
        <dbReference type="Proteomes" id="UP000655225"/>
    </source>
</evidence>
<dbReference type="AlphaFoldDB" id="A0A834YHB1"/>
<evidence type="ECO:0000313" key="9">
    <source>
        <dbReference type="EMBL" id="KAF8380315.1"/>
    </source>
</evidence>
<evidence type="ECO:0000256" key="8">
    <source>
        <dbReference type="RuleBase" id="RU000461"/>
    </source>
</evidence>
<dbReference type="OMA" id="RIHINIW"/>
<keyword evidence="8" id="KW-0503">Monooxygenase</keyword>
<dbReference type="SUPFAM" id="SSF48264">
    <property type="entry name" value="Cytochrome P450"/>
    <property type="match status" value="1"/>
</dbReference>
<dbReference type="InterPro" id="IPR002403">
    <property type="entry name" value="Cyt_P450_E_grp-IV"/>
</dbReference>
<proteinExistence type="inferred from homology"/>
<feature type="binding site" description="axial binding residue" evidence="7">
    <location>
        <position position="143"/>
    </location>
    <ligand>
        <name>heme</name>
        <dbReference type="ChEBI" id="CHEBI:30413"/>
    </ligand>
    <ligandPart>
        <name>Fe</name>
        <dbReference type="ChEBI" id="CHEBI:18248"/>
    </ligandPart>
</feature>
<comment type="cofactor">
    <cofactor evidence="1 7">
        <name>heme</name>
        <dbReference type="ChEBI" id="CHEBI:30413"/>
    </cofactor>
</comment>
<comment type="similarity">
    <text evidence="2 8">Belongs to the cytochrome P450 family.</text>
</comment>
<gene>
    <name evidence="9" type="ORF">HHK36_027797</name>
</gene>
<accession>A0A834YHB1</accession>
<sequence>MARMESGSYSLLFQTLIAQPSRKNQEAMKKVRAELKREIKETVIKESNLPHLPYLNACVKETMRLHPPTPFQIPHRAIDSYKVMNYSIPKDAQVLVNVWAIRLDPGIWENPLTFKPERFLNSDLEFKGNDFELLPFGAGRRICPGLPMAAKQIPFIPFYSRFFDPLLPLGSSTRYGPKRARHE</sequence>
<evidence type="ECO:0000256" key="4">
    <source>
        <dbReference type="ARBA" id="ARBA00022723"/>
    </source>
</evidence>
<dbReference type="PROSITE" id="PS00086">
    <property type="entry name" value="CYTOCHROME_P450"/>
    <property type="match status" value="1"/>
</dbReference>
<name>A0A834YHB1_TETSI</name>
<dbReference type="GO" id="GO:0020037">
    <property type="term" value="F:heme binding"/>
    <property type="evidence" value="ECO:0007669"/>
    <property type="project" value="InterPro"/>
</dbReference>
<dbReference type="PRINTS" id="PR00385">
    <property type="entry name" value="P450"/>
</dbReference>
<reference evidence="9 10" key="1">
    <citation type="submission" date="2020-04" db="EMBL/GenBank/DDBJ databases">
        <title>Plant Genome Project.</title>
        <authorList>
            <person name="Zhang R.-G."/>
        </authorList>
    </citation>
    <scope>NUCLEOTIDE SEQUENCE [LARGE SCALE GENOMIC DNA]</scope>
    <source>
        <strain evidence="9">YNK0</strain>
        <tissue evidence="9">Leaf</tissue>
    </source>
</reference>
<dbReference type="EMBL" id="JABCRI010000021">
    <property type="protein sequence ID" value="KAF8380315.1"/>
    <property type="molecule type" value="Genomic_DNA"/>
</dbReference>
<dbReference type="PRINTS" id="PR00465">
    <property type="entry name" value="EP450IV"/>
</dbReference>
<evidence type="ECO:0000256" key="5">
    <source>
        <dbReference type="ARBA" id="ARBA00023002"/>
    </source>
</evidence>
<dbReference type="GO" id="GO:0016705">
    <property type="term" value="F:oxidoreductase activity, acting on paired donors, with incorporation or reduction of molecular oxygen"/>
    <property type="evidence" value="ECO:0007669"/>
    <property type="project" value="InterPro"/>
</dbReference>
<evidence type="ECO:0000256" key="3">
    <source>
        <dbReference type="ARBA" id="ARBA00022617"/>
    </source>
</evidence>
<keyword evidence="6 7" id="KW-0408">Iron</keyword>
<evidence type="ECO:0000256" key="6">
    <source>
        <dbReference type="ARBA" id="ARBA00023004"/>
    </source>
</evidence>
<dbReference type="Gene3D" id="1.10.630.10">
    <property type="entry name" value="Cytochrome P450"/>
    <property type="match status" value="1"/>
</dbReference>
<dbReference type="Pfam" id="PF00067">
    <property type="entry name" value="p450"/>
    <property type="match status" value="1"/>
</dbReference>
<evidence type="ECO:0000256" key="7">
    <source>
        <dbReference type="PIRSR" id="PIRSR602403-1"/>
    </source>
</evidence>
<organism evidence="9 10">
    <name type="scientific">Tetracentron sinense</name>
    <name type="common">Spur-leaf</name>
    <dbReference type="NCBI Taxonomy" id="13715"/>
    <lineage>
        <taxon>Eukaryota</taxon>
        <taxon>Viridiplantae</taxon>
        <taxon>Streptophyta</taxon>
        <taxon>Embryophyta</taxon>
        <taxon>Tracheophyta</taxon>
        <taxon>Spermatophyta</taxon>
        <taxon>Magnoliopsida</taxon>
        <taxon>Trochodendrales</taxon>
        <taxon>Trochodendraceae</taxon>
        <taxon>Tetracentron</taxon>
    </lineage>
</organism>
<dbReference type="InterPro" id="IPR001128">
    <property type="entry name" value="Cyt_P450"/>
</dbReference>
<dbReference type="OrthoDB" id="6764281at2759"/>
<dbReference type="Proteomes" id="UP000655225">
    <property type="component" value="Unassembled WGS sequence"/>
</dbReference>
<keyword evidence="3 7" id="KW-0349">Heme</keyword>
<protein>
    <recommendedName>
        <fullName evidence="11">Cytochrome P450</fullName>
    </recommendedName>
</protein>